<keyword evidence="1" id="KW-0472">Membrane</keyword>
<evidence type="ECO:0000313" key="2">
    <source>
        <dbReference type="EMBL" id="ROR26428.1"/>
    </source>
</evidence>
<dbReference type="OrthoDB" id="116789at2"/>
<reference evidence="2 3" key="1">
    <citation type="submission" date="2018-11" db="EMBL/GenBank/DDBJ databases">
        <title>Genomic Encyclopedia of Type Strains, Phase IV (KMG-IV): sequencing the most valuable type-strain genomes for metagenomic binning, comparative biology and taxonomic classification.</title>
        <authorList>
            <person name="Goeker M."/>
        </authorList>
    </citation>
    <scope>NUCLEOTIDE SEQUENCE [LARGE SCALE GENOMIC DNA]</scope>
    <source>
        <strain evidence="2 3">DSM 26537</strain>
    </source>
</reference>
<comment type="caution">
    <text evidence="2">The sequence shown here is derived from an EMBL/GenBank/DDBJ whole genome shotgun (WGS) entry which is preliminary data.</text>
</comment>
<feature type="transmembrane region" description="Helical" evidence="1">
    <location>
        <begin position="189"/>
        <end position="212"/>
    </location>
</feature>
<dbReference type="EMBL" id="RJVG01000008">
    <property type="protein sequence ID" value="ROR26428.1"/>
    <property type="molecule type" value="Genomic_DNA"/>
</dbReference>
<keyword evidence="1" id="KW-1133">Transmembrane helix</keyword>
<accession>A0A3N1XK24</accession>
<name>A0A3N1XK24_9FIRM</name>
<proteinExistence type="predicted"/>
<feature type="transmembrane region" description="Helical" evidence="1">
    <location>
        <begin position="232"/>
        <end position="249"/>
    </location>
</feature>
<gene>
    <name evidence="2" type="ORF">EDD66_108151</name>
</gene>
<organism evidence="2 3">
    <name type="scientific">Mobilisporobacter senegalensis</name>
    <dbReference type="NCBI Taxonomy" id="1329262"/>
    <lineage>
        <taxon>Bacteria</taxon>
        <taxon>Bacillati</taxon>
        <taxon>Bacillota</taxon>
        <taxon>Clostridia</taxon>
        <taxon>Lachnospirales</taxon>
        <taxon>Lachnospiraceae</taxon>
        <taxon>Mobilisporobacter</taxon>
    </lineage>
</organism>
<evidence type="ECO:0000313" key="3">
    <source>
        <dbReference type="Proteomes" id="UP000273083"/>
    </source>
</evidence>
<sequence>MKQSKSNNEVDKNDIIARYVYAVTKDLPANSRNDIEEELKTLIYDMLEEHVGDKEPAKKDIELVLKELGHPRELSEKYMDHKKYLIGPQYFHLYIMVLKIVIFAVVLGMTIASIVEGFTANQGNPWNYFAHWIGGLISGISSACVWVTFIFAFIEYRGIKLDEITDDWIINELPEVPSKKASIPKGVPISGIIFTIFVAILFTFAPQLMGVIRIGEITTTIPVFNLVVLEKVLPLFLICFGLGILREIIKLIEGRYTTRVAVATISLDIISLILTIIIFSRHEIWNPNFVAQITSLYGFGADISIQSIWNNFTNFFVGVFALAFFIDSIDTLYRSYRYGVSK</sequence>
<feature type="transmembrane region" description="Helical" evidence="1">
    <location>
        <begin position="132"/>
        <end position="154"/>
    </location>
</feature>
<evidence type="ECO:0000256" key="1">
    <source>
        <dbReference type="SAM" id="Phobius"/>
    </source>
</evidence>
<feature type="transmembrane region" description="Helical" evidence="1">
    <location>
        <begin position="315"/>
        <end position="333"/>
    </location>
</feature>
<dbReference type="AlphaFoldDB" id="A0A3N1XK24"/>
<keyword evidence="3" id="KW-1185">Reference proteome</keyword>
<protein>
    <submittedName>
        <fullName evidence="2">Uncharacterized protein</fullName>
    </submittedName>
</protein>
<dbReference type="RefSeq" id="WP_123610133.1">
    <property type="nucleotide sequence ID" value="NZ_RJVG01000008.1"/>
</dbReference>
<feature type="transmembrane region" description="Helical" evidence="1">
    <location>
        <begin position="261"/>
        <end position="279"/>
    </location>
</feature>
<dbReference type="Proteomes" id="UP000273083">
    <property type="component" value="Unassembled WGS sequence"/>
</dbReference>
<feature type="transmembrane region" description="Helical" evidence="1">
    <location>
        <begin position="91"/>
        <end position="112"/>
    </location>
</feature>
<keyword evidence="1" id="KW-0812">Transmembrane</keyword>